<dbReference type="OrthoDB" id="1367217at2"/>
<name>A0A1G7XPU9_9FLAO</name>
<evidence type="ECO:0000256" key="1">
    <source>
        <dbReference type="SAM" id="Phobius"/>
    </source>
</evidence>
<keyword evidence="1" id="KW-0812">Transmembrane</keyword>
<dbReference type="RefSeq" id="WP_092466261.1">
    <property type="nucleotide sequence ID" value="NZ_FNCZ01000001.1"/>
</dbReference>
<organism evidence="2 3">
    <name type="scientific">Winogradskyella thalassocola</name>
    <dbReference type="NCBI Taxonomy" id="262004"/>
    <lineage>
        <taxon>Bacteria</taxon>
        <taxon>Pseudomonadati</taxon>
        <taxon>Bacteroidota</taxon>
        <taxon>Flavobacteriia</taxon>
        <taxon>Flavobacteriales</taxon>
        <taxon>Flavobacteriaceae</taxon>
        <taxon>Winogradskyella</taxon>
    </lineage>
</organism>
<dbReference type="STRING" id="262004.SAMN04489796_101785"/>
<feature type="transmembrane region" description="Helical" evidence="1">
    <location>
        <begin position="75"/>
        <end position="98"/>
    </location>
</feature>
<dbReference type="PROSITE" id="PS51257">
    <property type="entry name" value="PROKAR_LIPOPROTEIN"/>
    <property type="match status" value="1"/>
</dbReference>
<feature type="transmembrane region" description="Helical" evidence="1">
    <location>
        <begin position="12"/>
        <end position="45"/>
    </location>
</feature>
<sequence>MNQNKLPADPLSLILGILALVIGIAGCCCYGITAIIPLAMAIIGLVAANRSLREFGENPEAYNPQSQSNVNTAKIINIIGVVLNGLVLLVALGVLAIYGTLLSSAVFEGLENGNFEDDDYYYESEYETTIEPESSETWEDDTYIIEEEVDSINLDSIQ</sequence>
<dbReference type="AlphaFoldDB" id="A0A1G7XPU9"/>
<gene>
    <name evidence="2" type="ORF">SAMN04489796_101785</name>
</gene>
<dbReference type="NCBIfam" id="NF040945">
    <property type="entry name" value="CCC_membrane"/>
    <property type="match status" value="1"/>
</dbReference>
<dbReference type="Proteomes" id="UP000199492">
    <property type="component" value="Unassembled WGS sequence"/>
</dbReference>
<proteinExistence type="predicted"/>
<dbReference type="EMBL" id="FNCZ01000001">
    <property type="protein sequence ID" value="SDG86116.1"/>
    <property type="molecule type" value="Genomic_DNA"/>
</dbReference>
<evidence type="ECO:0000313" key="2">
    <source>
        <dbReference type="EMBL" id="SDG86116.1"/>
    </source>
</evidence>
<keyword evidence="3" id="KW-1185">Reference proteome</keyword>
<keyword evidence="1" id="KW-0472">Membrane</keyword>
<protein>
    <recommendedName>
        <fullName evidence="4">DUF4190 domain-containing protein</fullName>
    </recommendedName>
</protein>
<reference evidence="3" key="1">
    <citation type="submission" date="2016-10" db="EMBL/GenBank/DDBJ databases">
        <authorList>
            <person name="Varghese N."/>
            <person name="Submissions S."/>
        </authorList>
    </citation>
    <scope>NUCLEOTIDE SEQUENCE [LARGE SCALE GENOMIC DNA]</scope>
    <source>
        <strain evidence="3">DSM 15363</strain>
    </source>
</reference>
<evidence type="ECO:0000313" key="3">
    <source>
        <dbReference type="Proteomes" id="UP000199492"/>
    </source>
</evidence>
<keyword evidence="1" id="KW-1133">Transmembrane helix</keyword>
<evidence type="ECO:0008006" key="4">
    <source>
        <dbReference type="Google" id="ProtNLM"/>
    </source>
</evidence>
<accession>A0A1G7XPU9</accession>